<gene>
    <name evidence="8" type="ORF">SAMN02745146_2134</name>
</gene>
<name>A0A1M6G655_9BACT</name>
<dbReference type="SUPFAM" id="SSF49464">
    <property type="entry name" value="Carboxypeptidase regulatory domain-like"/>
    <property type="match status" value="1"/>
</dbReference>
<evidence type="ECO:0000256" key="6">
    <source>
        <dbReference type="ARBA" id="ARBA00023237"/>
    </source>
</evidence>
<dbReference type="AlphaFoldDB" id="A0A1M6G655"/>
<dbReference type="InterPro" id="IPR037066">
    <property type="entry name" value="Plug_dom_sf"/>
</dbReference>
<dbReference type="InterPro" id="IPR008969">
    <property type="entry name" value="CarboxyPept-like_regulatory"/>
</dbReference>
<evidence type="ECO:0000256" key="5">
    <source>
        <dbReference type="ARBA" id="ARBA00023136"/>
    </source>
</evidence>
<dbReference type="GO" id="GO:0009279">
    <property type="term" value="C:cell outer membrane"/>
    <property type="evidence" value="ECO:0007669"/>
    <property type="project" value="UniProtKB-SubCell"/>
</dbReference>
<dbReference type="InterPro" id="IPR039426">
    <property type="entry name" value="TonB-dep_rcpt-like"/>
</dbReference>
<evidence type="ECO:0000256" key="2">
    <source>
        <dbReference type="ARBA" id="ARBA00022448"/>
    </source>
</evidence>
<comment type="subcellular location">
    <subcellularLocation>
        <location evidence="1">Cell outer membrane</location>
        <topology evidence="1">Multi-pass membrane protein</topology>
    </subcellularLocation>
</comment>
<dbReference type="Pfam" id="PF07715">
    <property type="entry name" value="Plug"/>
    <property type="match status" value="1"/>
</dbReference>
<keyword evidence="3" id="KW-1134">Transmembrane beta strand</keyword>
<evidence type="ECO:0000259" key="7">
    <source>
        <dbReference type="Pfam" id="PF07715"/>
    </source>
</evidence>
<dbReference type="SUPFAM" id="SSF56935">
    <property type="entry name" value="Porins"/>
    <property type="match status" value="1"/>
</dbReference>
<keyword evidence="2" id="KW-0813">Transport</keyword>
<proteinExistence type="predicted"/>
<dbReference type="GO" id="GO:0015344">
    <property type="term" value="F:siderophore uptake transmembrane transporter activity"/>
    <property type="evidence" value="ECO:0007669"/>
    <property type="project" value="TreeGrafter"/>
</dbReference>
<dbReference type="GO" id="GO:0044718">
    <property type="term" value="P:siderophore transmembrane transport"/>
    <property type="evidence" value="ECO:0007669"/>
    <property type="project" value="TreeGrafter"/>
</dbReference>
<evidence type="ECO:0000313" key="9">
    <source>
        <dbReference type="Proteomes" id="UP000184418"/>
    </source>
</evidence>
<keyword evidence="5" id="KW-0472">Membrane</keyword>
<keyword evidence="4" id="KW-0812">Transmembrane</keyword>
<dbReference type="InterPro" id="IPR012910">
    <property type="entry name" value="Plug_dom"/>
</dbReference>
<keyword evidence="6" id="KW-0998">Cell outer membrane</keyword>
<evidence type="ECO:0000313" key="8">
    <source>
        <dbReference type="EMBL" id="SHJ05435.1"/>
    </source>
</evidence>
<dbReference type="PANTHER" id="PTHR30069:SF50">
    <property type="entry name" value="TONB-DEPENDENT RECEPTOR HI_1217-RELATED"/>
    <property type="match status" value="1"/>
</dbReference>
<evidence type="ECO:0000256" key="4">
    <source>
        <dbReference type="ARBA" id="ARBA00022692"/>
    </source>
</evidence>
<dbReference type="Proteomes" id="UP000184418">
    <property type="component" value="Unassembled WGS sequence"/>
</dbReference>
<reference evidence="8 9" key="1">
    <citation type="submission" date="2016-11" db="EMBL/GenBank/DDBJ databases">
        <authorList>
            <person name="Jaros S."/>
            <person name="Januszkiewicz K."/>
            <person name="Wedrychowicz H."/>
        </authorList>
    </citation>
    <scope>NUCLEOTIDE SEQUENCE [LARGE SCALE GENOMIC DNA]</scope>
    <source>
        <strain evidence="8 9">DSM 21074</strain>
    </source>
</reference>
<dbReference type="EMBL" id="FQYN01000004">
    <property type="protein sequence ID" value="SHJ05435.1"/>
    <property type="molecule type" value="Genomic_DNA"/>
</dbReference>
<sequence length="929" mass="102503">MSYLCLAQTLQSSLYRMKHTLLTFLLTCLVVLSATAQGTFSIKGRVLDKLSGETLPGATVQVTGNGVNTGAGADGNGTYVVPNLQPGTYSVKASFIGYKLTEQRVTIGTQNATATFSLAADNATLNEVQVVGSLGIAVERETPVAYSAVNEVKLRETLSNRDLPLILNETPGVYATQQGGGSGDSRISIRGFDQRNVAVMVNGVPVNDMENGNVFWSNWDLGDVTKSMQVQRGLSASRIAVPSVGGTINVLTRGIDDKKSVLGRIEGGSNGFRKASLMLSSGTLKGDWAFVGYGSRRVSDGWVDQAFDDAWTYFGNVSKKMGAHRFSLTAMGSPQSHGQRSFASKIGVYSNKKAREMGADPVSNGDRGFQYNPNWGYLRRYRLEGTERVYETAESEVVNDRLNYYHKPQINLNHYWNASDRLFFSTVVYASFGSGGGASPFSTINPDPNTGQSNIQAVFDLNSNAVAASPNPTRQSTNFLRNNVNNHRWYGFITGADYKLTDKLTLAAGIDGRTYYGEHYSEIRDLLGGEYALNTSATTRNFNRDVNTRLKVGDKLSFNYDGKTNWVGGYGQLEYKTPVISAVLSGTVSQIAYKRIDHFKAREVDVDGQIRPIAFGQVYKAADGREYTNADGKRVETDWARLTGYSLKGGLNYNLTEHNNLFANVGYISKVPFFNFVFDQNTGRKLKDIRNEGIASLELGYGVSYSSLKANLNGYITNWTNKSSSSTGIVDGTPVYNNVRNVNARHMGIELDVAQEISRRVQLNAAISIGDWRWSSTGSLTQVNENNDVLIDDKPIYIKGVHVGDAAQNQFQMGLRYEPFTGFYVRPSFLLFSKYYAGFDPTTLLSEENRTDSYRIPTSRNLDLHFGYDARPIRDRYRISFKASVLNVFDQYFITDVPARSVVDPTKVNSLEAFFNRGRTFTMGMSLAL</sequence>
<keyword evidence="8" id="KW-0675">Receptor</keyword>
<keyword evidence="9" id="KW-1185">Reference proteome</keyword>
<organism evidence="8 9">
    <name type="scientific">Hymenobacter daecheongensis DSM 21074</name>
    <dbReference type="NCBI Taxonomy" id="1121955"/>
    <lineage>
        <taxon>Bacteria</taxon>
        <taxon>Pseudomonadati</taxon>
        <taxon>Bacteroidota</taxon>
        <taxon>Cytophagia</taxon>
        <taxon>Cytophagales</taxon>
        <taxon>Hymenobacteraceae</taxon>
        <taxon>Hymenobacter</taxon>
    </lineage>
</organism>
<dbReference type="PANTHER" id="PTHR30069">
    <property type="entry name" value="TONB-DEPENDENT OUTER MEMBRANE RECEPTOR"/>
    <property type="match status" value="1"/>
</dbReference>
<evidence type="ECO:0000256" key="1">
    <source>
        <dbReference type="ARBA" id="ARBA00004571"/>
    </source>
</evidence>
<accession>A0A1M6G655</accession>
<dbReference type="InterPro" id="IPR036942">
    <property type="entry name" value="Beta-barrel_TonB_sf"/>
</dbReference>
<dbReference type="Gene3D" id="2.40.170.20">
    <property type="entry name" value="TonB-dependent receptor, beta-barrel domain"/>
    <property type="match status" value="1"/>
</dbReference>
<dbReference type="Gene3D" id="2.170.130.10">
    <property type="entry name" value="TonB-dependent receptor, plug domain"/>
    <property type="match status" value="1"/>
</dbReference>
<dbReference type="STRING" id="1121955.SAMN02745146_2134"/>
<feature type="domain" description="TonB-dependent receptor plug" evidence="7">
    <location>
        <begin position="140"/>
        <end position="246"/>
    </location>
</feature>
<dbReference type="Pfam" id="PF13715">
    <property type="entry name" value="CarbopepD_reg_2"/>
    <property type="match status" value="1"/>
</dbReference>
<dbReference type="Gene3D" id="2.60.40.1120">
    <property type="entry name" value="Carboxypeptidase-like, regulatory domain"/>
    <property type="match status" value="1"/>
</dbReference>
<protein>
    <submittedName>
        <fullName evidence="8">TonB-dependent Receptor Plug Domain</fullName>
    </submittedName>
</protein>
<evidence type="ECO:0000256" key="3">
    <source>
        <dbReference type="ARBA" id="ARBA00022452"/>
    </source>
</evidence>